<evidence type="ECO:0000259" key="3">
    <source>
        <dbReference type="PROSITE" id="PS50158"/>
    </source>
</evidence>
<proteinExistence type="predicted"/>
<dbReference type="InterPro" id="IPR040256">
    <property type="entry name" value="At4g02000-like"/>
</dbReference>
<dbReference type="Proteomes" id="UP001652660">
    <property type="component" value="Chromosome 2e"/>
</dbReference>
<feature type="compositionally biased region" description="Basic and acidic residues" evidence="2">
    <location>
        <begin position="422"/>
        <end position="450"/>
    </location>
</feature>
<name>A0ABM4WRG5_COFAR</name>
<dbReference type="GeneID" id="140036522"/>
<feature type="region of interest" description="Disordered" evidence="2">
    <location>
        <begin position="364"/>
        <end position="450"/>
    </location>
</feature>
<protein>
    <recommendedName>
        <fullName evidence="3">CCHC-type domain-containing protein</fullName>
    </recommendedName>
</protein>
<dbReference type="PANTHER" id="PTHR31286">
    <property type="entry name" value="GLYCINE-RICH CELL WALL STRUCTURAL PROTEIN 1.8-LIKE"/>
    <property type="match status" value="1"/>
</dbReference>
<dbReference type="PANTHER" id="PTHR31286:SF178">
    <property type="entry name" value="DUF4283 DOMAIN-CONTAINING PROTEIN"/>
    <property type="match status" value="1"/>
</dbReference>
<keyword evidence="4" id="KW-1185">Reference proteome</keyword>
<dbReference type="Pfam" id="PF14392">
    <property type="entry name" value="zf-CCHC_4"/>
    <property type="match status" value="1"/>
</dbReference>
<accession>A0ABM4WRG5</accession>
<organism evidence="4 5">
    <name type="scientific">Coffea arabica</name>
    <name type="common">Arabian coffee</name>
    <dbReference type="NCBI Taxonomy" id="13443"/>
    <lineage>
        <taxon>Eukaryota</taxon>
        <taxon>Viridiplantae</taxon>
        <taxon>Streptophyta</taxon>
        <taxon>Embryophyta</taxon>
        <taxon>Tracheophyta</taxon>
        <taxon>Spermatophyta</taxon>
        <taxon>Magnoliopsida</taxon>
        <taxon>eudicotyledons</taxon>
        <taxon>Gunneridae</taxon>
        <taxon>Pentapetalae</taxon>
        <taxon>asterids</taxon>
        <taxon>lamiids</taxon>
        <taxon>Gentianales</taxon>
        <taxon>Rubiaceae</taxon>
        <taxon>Ixoroideae</taxon>
        <taxon>Gardenieae complex</taxon>
        <taxon>Bertiereae - Coffeeae clade</taxon>
        <taxon>Coffeeae</taxon>
        <taxon>Coffea</taxon>
    </lineage>
</organism>
<dbReference type="InterPro" id="IPR025558">
    <property type="entry name" value="DUF4283"/>
</dbReference>
<dbReference type="InterPro" id="IPR001878">
    <property type="entry name" value="Znf_CCHC"/>
</dbReference>
<evidence type="ECO:0000256" key="1">
    <source>
        <dbReference type="PROSITE-ProRule" id="PRU00047"/>
    </source>
</evidence>
<feature type="domain" description="CCHC-type" evidence="3">
    <location>
        <begin position="207"/>
        <end position="221"/>
    </location>
</feature>
<sequence>MAEELEEVLRKFDLSEKEEVGIQIEGEDILQGVAECRLSIIGKVIGEKVANIAGIKSFTSNIWIFAKNVKVVEIGVNLFQFLFVTQNDMDRVLNGRPWVYDNSPLVVMPWREGIEIDVMAFSKTWLWVQIWNLPIHWITKEMGRKIGGVFDSVKEVILPNGGGKDGKHIKILVEVNIEKPLLRGTIVRMNGSARWIEFRYEKCPDFCYCCGLLGHNEKNCKIKGNYLDKETQFGAWMRASNSRSPRRQNKGFSNYGESAGESQRDFDKENEGINLLLPWGGGETSWIGKEGEGNTGNIISSGSKGEVELVEKTKGTEAQLSLDGVIAGPKIEEKGEQSFGEGSLVQNEKVGDDNMWLDGGREEEILGRGRGREKGKSQAAGSMGKSKPSGKYKGSRGWRRLVQEVGRRVPLGEKNSGMEIEESGKRKQGEAIGKENCGEQRGGDQKKFKGMEGEVDRECLLMVVESNLNGAPNPQ</sequence>
<keyword evidence="1" id="KW-0479">Metal-binding</keyword>
<dbReference type="InterPro" id="IPR025836">
    <property type="entry name" value="Zn_knuckle_CX2CX4HX4C"/>
</dbReference>
<evidence type="ECO:0000313" key="4">
    <source>
        <dbReference type="Proteomes" id="UP001652660"/>
    </source>
</evidence>
<evidence type="ECO:0000313" key="5">
    <source>
        <dbReference type="RefSeq" id="XP_071934383.1"/>
    </source>
</evidence>
<evidence type="ECO:0000256" key="2">
    <source>
        <dbReference type="SAM" id="MobiDB-lite"/>
    </source>
</evidence>
<feature type="compositionally biased region" description="Basic and acidic residues" evidence="2">
    <location>
        <begin position="364"/>
        <end position="376"/>
    </location>
</feature>
<feature type="compositionally biased region" description="Basic and acidic residues" evidence="2">
    <location>
        <begin position="401"/>
        <end position="411"/>
    </location>
</feature>
<dbReference type="PROSITE" id="PS50158">
    <property type="entry name" value="ZF_CCHC"/>
    <property type="match status" value="1"/>
</dbReference>
<feature type="compositionally biased region" description="Basic residues" evidence="2">
    <location>
        <begin position="388"/>
        <end position="399"/>
    </location>
</feature>
<dbReference type="RefSeq" id="XP_071934383.1">
    <property type="nucleotide sequence ID" value="XM_072078282.1"/>
</dbReference>
<gene>
    <name evidence="5" type="primary">LOC140036522</name>
</gene>
<feature type="region of interest" description="Disordered" evidence="2">
    <location>
        <begin position="238"/>
        <end position="267"/>
    </location>
</feature>
<keyword evidence="1" id="KW-0863">Zinc-finger</keyword>
<keyword evidence="1" id="KW-0862">Zinc</keyword>
<dbReference type="Pfam" id="PF14111">
    <property type="entry name" value="DUF4283"/>
    <property type="match status" value="1"/>
</dbReference>
<reference evidence="5" key="1">
    <citation type="submission" date="2025-08" db="UniProtKB">
        <authorList>
            <consortium name="RefSeq"/>
        </authorList>
    </citation>
    <scope>IDENTIFICATION</scope>
    <source>
        <tissue evidence="5">Leaves</tissue>
    </source>
</reference>